<feature type="transmembrane region" description="Helical" evidence="6">
    <location>
        <begin position="71"/>
        <end position="89"/>
    </location>
</feature>
<keyword evidence="9" id="KW-1185">Reference proteome</keyword>
<evidence type="ECO:0000256" key="7">
    <source>
        <dbReference type="SAM" id="SignalP"/>
    </source>
</evidence>
<evidence type="ECO:0000256" key="5">
    <source>
        <dbReference type="ARBA" id="ARBA00023136"/>
    </source>
</evidence>
<keyword evidence="7" id="KW-0732">Signal</keyword>
<feature type="transmembrane region" description="Helical" evidence="6">
    <location>
        <begin position="179"/>
        <end position="200"/>
    </location>
</feature>
<feature type="transmembrane region" description="Helical" evidence="6">
    <location>
        <begin position="109"/>
        <end position="134"/>
    </location>
</feature>
<dbReference type="PANTHER" id="PTHR30086:SF6">
    <property type="entry name" value="AMINO ACID EFFLUX PROTEIN YCGF-RELATED"/>
    <property type="match status" value="1"/>
</dbReference>
<evidence type="ECO:0000256" key="6">
    <source>
        <dbReference type="SAM" id="Phobius"/>
    </source>
</evidence>
<sequence>MLVFFKYILLGISLAAPIGPVNAAQMDRGIKHGFFNAWMIGLGATFADGLYMLLVYLGLVQYINTPFIKAFLWLFGCFILLYTGIESLNMKQNDMKKQTSYTEKGGRSFTAGFLMSLTNPLTILFWIGIYGSILAETASRYSMEKLLLYSGAIFIGILFWDFTMAVVSSSFRKFLDDRILVAISRISGLCLVAFGLYFGYEAYLFLF</sequence>
<feature type="chain" id="PRO_5047029713" evidence="7">
    <location>
        <begin position="24"/>
        <end position="207"/>
    </location>
</feature>
<evidence type="ECO:0000256" key="3">
    <source>
        <dbReference type="ARBA" id="ARBA00022692"/>
    </source>
</evidence>
<feature type="signal peptide" evidence="7">
    <location>
        <begin position="1"/>
        <end position="23"/>
    </location>
</feature>
<evidence type="ECO:0000256" key="4">
    <source>
        <dbReference type="ARBA" id="ARBA00022989"/>
    </source>
</evidence>
<feature type="transmembrane region" description="Helical" evidence="6">
    <location>
        <begin position="146"/>
        <end position="167"/>
    </location>
</feature>
<comment type="caution">
    <text evidence="8">The sequence shown here is derived from an EMBL/GenBank/DDBJ whole genome shotgun (WGS) entry which is preliminary data.</text>
</comment>
<dbReference type="EMBL" id="JBHTCP010000014">
    <property type="protein sequence ID" value="MFC7371742.1"/>
    <property type="molecule type" value="Genomic_DNA"/>
</dbReference>
<keyword evidence="5 6" id="KW-0472">Membrane</keyword>
<dbReference type="InterPro" id="IPR001123">
    <property type="entry name" value="LeuE-type"/>
</dbReference>
<gene>
    <name evidence="8" type="ORF">ACFQPF_08640</name>
</gene>
<name>A0ABW2NPL0_9BACL</name>
<comment type="subcellular location">
    <subcellularLocation>
        <location evidence="1">Cell membrane</location>
        <topology evidence="1">Multi-pass membrane protein</topology>
    </subcellularLocation>
</comment>
<keyword evidence="3 6" id="KW-0812">Transmembrane</keyword>
<evidence type="ECO:0000256" key="2">
    <source>
        <dbReference type="ARBA" id="ARBA00022475"/>
    </source>
</evidence>
<organism evidence="8 9">
    <name type="scientific">Fictibacillus iocasae</name>
    <dbReference type="NCBI Taxonomy" id="2715437"/>
    <lineage>
        <taxon>Bacteria</taxon>
        <taxon>Bacillati</taxon>
        <taxon>Bacillota</taxon>
        <taxon>Bacilli</taxon>
        <taxon>Bacillales</taxon>
        <taxon>Fictibacillaceae</taxon>
        <taxon>Fictibacillus</taxon>
    </lineage>
</organism>
<dbReference type="PANTHER" id="PTHR30086">
    <property type="entry name" value="ARGININE EXPORTER PROTEIN ARGO"/>
    <property type="match status" value="1"/>
</dbReference>
<dbReference type="Proteomes" id="UP001596549">
    <property type="component" value="Unassembled WGS sequence"/>
</dbReference>
<evidence type="ECO:0000313" key="8">
    <source>
        <dbReference type="EMBL" id="MFC7371742.1"/>
    </source>
</evidence>
<keyword evidence="4 6" id="KW-1133">Transmembrane helix</keyword>
<protein>
    <submittedName>
        <fullName evidence="8">LysE family transporter</fullName>
    </submittedName>
</protein>
<feature type="transmembrane region" description="Helical" evidence="6">
    <location>
        <begin position="33"/>
        <end position="59"/>
    </location>
</feature>
<keyword evidence="2" id="KW-1003">Cell membrane</keyword>
<dbReference type="Pfam" id="PF01810">
    <property type="entry name" value="LysE"/>
    <property type="match status" value="1"/>
</dbReference>
<reference evidence="9" key="1">
    <citation type="journal article" date="2019" name="Int. J. Syst. Evol. Microbiol.">
        <title>The Global Catalogue of Microorganisms (GCM) 10K type strain sequencing project: providing services to taxonomists for standard genome sequencing and annotation.</title>
        <authorList>
            <consortium name="The Broad Institute Genomics Platform"/>
            <consortium name="The Broad Institute Genome Sequencing Center for Infectious Disease"/>
            <person name="Wu L."/>
            <person name="Ma J."/>
        </authorList>
    </citation>
    <scope>NUCLEOTIDE SEQUENCE [LARGE SCALE GENOMIC DNA]</scope>
    <source>
        <strain evidence="9">NBRC 106396</strain>
    </source>
</reference>
<accession>A0ABW2NPL0</accession>
<evidence type="ECO:0000313" key="9">
    <source>
        <dbReference type="Proteomes" id="UP001596549"/>
    </source>
</evidence>
<proteinExistence type="predicted"/>
<dbReference type="RefSeq" id="WP_379748622.1">
    <property type="nucleotide sequence ID" value="NZ_JBHTCP010000014.1"/>
</dbReference>
<evidence type="ECO:0000256" key="1">
    <source>
        <dbReference type="ARBA" id="ARBA00004651"/>
    </source>
</evidence>